<organism evidence="2 3">
    <name type="scientific">Arthrobacter gandavensis</name>
    <dbReference type="NCBI Taxonomy" id="169960"/>
    <lineage>
        <taxon>Bacteria</taxon>
        <taxon>Bacillati</taxon>
        <taxon>Actinomycetota</taxon>
        <taxon>Actinomycetes</taxon>
        <taxon>Micrococcales</taxon>
        <taxon>Micrococcaceae</taxon>
        <taxon>Arthrobacter</taxon>
    </lineage>
</organism>
<dbReference type="PANTHER" id="PTHR43798">
    <property type="entry name" value="MONOACYLGLYCEROL LIPASE"/>
    <property type="match status" value="1"/>
</dbReference>
<dbReference type="PRINTS" id="PR00412">
    <property type="entry name" value="EPOXHYDRLASE"/>
</dbReference>
<accession>A0ABP5A9R8</accession>
<dbReference type="GO" id="GO:0016787">
    <property type="term" value="F:hydrolase activity"/>
    <property type="evidence" value="ECO:0007669"/>
    <property type="project" value="UniProtKB-KW"/>
</dbReference>
<dbReference type="InterPro" id="IPR000073">
    <property type="entry name" value="AB_hydrolase_1"/>
</dbReference>
<gene>
    <name evidence="2" type="ORF">GCM10009688_10050</name>
</gene>
<dbReference type="Proteomes" id="UP001500784">
    <property type="component" value="Unassembled WGS sequence"/>
</dbReference>
<name>A0ABP5A9R8_9MICC</name>
<feature type="domain" description="AB hydrolase-1" evidence="1">
    <location>
        <begin position="40"/>
        <end position="276"/>
    </location>
</feature>
<evidence type="ECO:0000259" key="1">
    <source>
        <dbReference type="Pfam" id="PF00561"/>
    </source>
</evidence>
<dbReference type="InterPro" id="IPR029058">
    <property type="entry name" value="AB_hydrolase_fold"/>
</dbReference>
<dbReference type="InterPro" id="IPR050266">
    <property type="entry name" value="AB_hydrolase_sf"/>
</dbReference>
<reference evidence="3" key="1">
    <citation type="journal article" date="2019" name="Int. J. Syst. Evol. Microbiol.">
        <title>The Global Catalogue of Microorganisms (GCM) 10K type strain sequencing project: providing services to taxonomists for standard genome sequencing and annotation.</title>
        <authorList>
            <consortium name="The Broad Institute Genomics Platform"/>
            <consortium name="The Broad Institute Genome Sequencing Center for Infectious Disease"/>
            <person name="Wu L."/>
            <person name="Ma J."/>
        </authorList>
    </citation>
    <scope>NUCLEOTIDE SEQUENCE [LARGE SCALE GENOMIC DNA]</scope>
    <source>
        <strain evidence="3">JCM 13316</strain>
    </source>
</reference>
<evidence type="ECO:0000313" key="2">
    <source>
        <dbReference type="EMBL" id="GAA1908002.1"/>
    </source>
</evidence>
<protein>
    <submittedName>
        <fullName evidence="2">Alpha/beta fold hydrolase</fullName>
    </submittedName>
</protein>
<dbReference type="SUPFAM" id="SSF53474">
    <property type="entry name" value="alpha/beta-Hydrolases"/>
    <property type="match status" value="1"/>
</dbReference>
<comment type="caution">
    <text evidence="2">The sequence shown here is derived from an EMBL/GenBank/DDBJ whole genome shotgun (WGS) entry which is preliminary data.</text>
</comment>
<dbReference type="InterPro" id="IPR000639">
    <property type="entry name" value="Epox_hydrolase-like"/>
</dbReference>
<sequence length="318" mass="34930">MRADDSSLIAEYFGYESRWLSTRPGEHIHYLDEGRPDGVPVVLLHGSAIGITAAANFYLTIPALVAAGHRVIAPDLYGYGFTETPGDVPAVRPNQVDLVVRLLDALELPKAYVVGNSLGGMVLSSLVLEHPERVAGGVVVGTGGARWESGSRFEPNLTSHKDMGGYSPAMVRRSMEHLVHDPRMIPEPLVEFRTRMAERPGAYEQHQESTRLREASKVDYPFAVDRAGACQVPMLFLFGREDRVNPPEDALAGMESFAHADLVVFGQCGHWTMVERADEFNHFVLRFIAGWDRRIVAPPLQGDALRMSGSTSGQHADV</sequence>
<keyword evidence="3" id="KW-1185">Reference proteome</keyword>
<keyword evidence="2" id="KW-0378">Hydrolase</keyword>
<evidence type="ECO:0000313" key="3">
    <source>
        <dbReference type="Proteomes" id="UP001500784"/>
    </source>
</evidence>
<dbReference type="Pfam" id="PF00561">
    <property type="entry name" value="Abhydrolase_1"/>
    <property type="match status" value="1"/>
</dbReference>
<dbReference type="EMBL" id="BAAALV010000002">
    <property type="protein sequence ID" value="GAA1908002.1"/>
    <property type="molecule type" value="Genomic_DNA"/>
</dbReference>
<dbReference type="RefSeq" id="WP_152225417.1">
    <property type="nucleotide sequence ID" value="NZ_BAAALV010000002.1"/>
</dbReference>
<dbReference type="PANTHER" id="PTHR43798:SF5">
    <property type="entry name" value="MONOACYLGLYCEROL LIPASE ABHD6"/>
    <property type="match status" value="1"/>
</dbReference>
<proteinExistence type="predicted"/>
<dbReference type="Gene3D" id="3.40.50.1820">
    <property type="entry name" value="alpha/beta hydrolase"/>
    <property type="match status" value="1"/>
</dbReference>
<dbReference type="PRINTS" id="PR00111">
    <property type="entry name" value="ABHYDROLASE"/>
</dbReference>